<evidence type="ECO:0000256" key="4">
    <source>
        <dbReference type="ARBA" id="ARBA00022898"/>
    </source>
</evidence>
<evidence type="ECO:0000256" key="1">
    <source>
        <dbReference type="ARBA" id="ARBA00001933"/>
    </source>
</evidence>
<evidence type="ECO:0000256" key="2">
    <source>
        <dbReference type="ARBA" id="ARBA00022605"/>
    </source>
</evidence>
<evidence type="ECO:0000256" key="3">
    <source>
        <dbReference type="ARBA" id="ARBA00022793"/>
    </source>
</evidence>
<accession>A0A1Y6C325</accession>
<organism evidence="16 17">
    <name type="scientific">Pseudobacteriovorax antillogorgiicola</name>
    <dbReference type="NCBI Taxonomy" id="1513793"/>
    <lineage>
        <taxon>Bacteria</taxon>
        <taxon>Pseudomonadati</taxon>
        <taxon>Bdellovibrionota</taxon>
        <taxon>Oligoflexia</taxon>
        <taxon>Oligoflexales</taxon>
        <taxon>Pseudobacteriovoracaceae</taxon>
        <taxon>Pseudobacteriovorax</taxon>
    </lineage>
</organism>
<keyword evidence="2 12" id="KW-0028">Amino-acid biosynthesis</keyword>
<feature type="binding site" evidence="12">
    <location>
        <position position="344"/>
    </location>
    <ligand>
        <name>substrate</name>
    </ligand>
</feature>
<evidence type="ECO:0000256" key="13">
    <source>
        <dbReference type="PIRSR" id="PIRSR600183-50"/>
    </source>
</evidence>
<dbReference type="Pfam" id="PF02784">
    <property type="entry name" value="Orn_Arg_deC_N"/>
    <property type="match status" value="1"/>
</dbReference>
<evidence type="ECO:0000256" key="12">
    <source>
        <dbReference type="HAMAP-Rule" id="MF_02120"/>
    </source>
</evidence>
<dbReference type="FunFam" id="2.40.37.10:FF:000003">
    <property type="entry name" value="Diaminopimelate decarboxylase"/>
    <property type="match status" value="1"/>
</dbReference>
<comment type="catalytic activity">
    <reaction evidence="7 12 14">
        <text>meso-2,6-diaminopimelate + H(+) = L-lysine + CO2</text>
        <dbReference type="Rhea" id="RHEA:15101"/>
        <dbReference type="ChEBI" id="CHEBI:15378"/>
        <dbReference type="ChEBI" id="CHEBI:16526"/>
        <dbReference type="ChEBI" id="CHEBI:32551"/>
        <dbReference type="ChEBI" id="CHEBI:57791"/>
        <dbReference type="EC" id="4.1.1.20"/>
    </reaction>
</comment>
<keyword evidence="6 12" id="KW-0456">Lyase</keyword>
<evidence type="ECO:0000256" key="9">
    <source>
        <dbReference type="ARBA" id="ARBA00060983"/>
    </source>
</evidence>
<keyword evidence="5 12" id="KW-0457">Lysine biosynthesis</keyword>
<dbReference type="InterPro" id="IPR002986">
    <property type="entry name" value="DAP_deCOOHase_LysA"/>
</dbReference>
<dbReference type="EC" id="4.1.1.20" evidence="10 12"/>
<feature type="binding site" evidence="12">
    <location>
        <position position="372"/>
    </location>
    <ligand>
        <name>substrate</name>
    </ligand>
</feature>
<feature type="binding site" evidence="12">
    <location>
        <position position="372"/>
    </location>
    <ligand>
        <name>pyridoxal 5'-phosphate</name>
        <dbReference type="ChEBI" id="CHEBI:597326"/>
    </ligand>
</feature>
<reference evidence="17" key="1">
    <citation type="submission" date="2017-04" db="EMBL/GenBank/DDBJ databases">
        <authorList>
            <person name="Varghese N."/>
            <person name="Submissions S."/>
        </authorList>
    </citation>
    <scope>NUCLEOTIDE SEQUENCE [LARGE SCALE GENOMIC DNA]</scope>
    <source>
        <strain evidence="17">RKEM611</strain>
    </source>
</reference>
<dbReference type="InterPro" id="IPR029066">
    <property type="entry name" value="PLP-binding_barrel"/>
</dbReference>
<feature type="domain" description="Orn/DAP/Arg decarboxylase 2 N-terminal" evidence="15">
    <location>
        <begin position="36"/>
        <end position="279"/>
    </location>
</feature>
<feature type="binding site" evidence="12">
    <location>
        <position position="276"/>
    </location>
    <ligand>
        <name>substrate</name>
    </ligand>
</feature>
<dbReference type="OrthoDB" id="5289695at2"/>
<evidence type="ECO:0000256" key="5">
    <source>
        <dbReference type="ARBA" id="ARBA00023154"/>
    </source>
</evidence>
<dbReference type="PROSITE" id="PS00878">
    <property type="entry name" value="ODR_DC_2_1"/>
    <property type="match status" value="1"/>
</dbReference>
<dbReference type="SUPFAM" id="SSF50621">
    <property type="entry name" value="Alanine racemase C-terminal domain-like"/>
    <property type="match status" value="1"/>
</dbReference>
<evidence type="ECO:0000256" key="14">
    <source>
        <dbReference type="RuleBase" id="RU003738"/>
    </source>
</evidence>
<evidence type="ECO:0000256" key="6">
    <source>
        <dbReference type="ARBA" id="ARBA00023239"/>
    </source>
</evidence>
<dbReference type="InterPro" id="IPR022657">
    <property type="entry name" value="De-COase2_CS"/>
</dbReference>
<comment type="function">
    <text evidence="12">Specifically catalyzes the decarboxylation of meso-diaminopimelate (meso-DAP) to L-lysine.</text>
</comment>
<dbReference type="AlphaFoldDB" id="A0A1Y6C325"/>
<feature type="modified residue" description="N6-(pyridoxal phosphate)lysine" evidence="12 13">
    <location>
        <position position="60"/>
    </location>
</feature>
<name>A0A1Y6C325_9BACT</name>
<dbReference type="FunFam" id="3.20.20.10:FF:000003">
    <property type="entry name" value="Diaminopimelate decarboxylase"/>
    <property type="match status" value="1"/>
</dbReference>
<dbReference type="Gene3D" id="2.40.37.10">
    <property type="entry name" value="Lyase, Ornithine Decarboxylase, Chain A, domain 1"/>
    <property type="match status" value="1"/>
</dbReference>
<dbReference type="InterPro" id="IPR022653">
    <property type="entry name" value="De-COase2_pyr-phos_BS"/>
</dbReference>
<dbReference type="Proteomes" id="UP000192907">
    <property type="component" value="Unassembled WGS sequence"/>
</dbReference>
<feature type="binding site" evidence="12">
    <location>
        <position position="312"/>
    </location>
    <ligand>
        <name>substrate</name>
    </ligand>
</feature>
<feature type="binding site" evidence="12">
    <location>
        <position position="316"/>
    </location>
    <ligand>
        <name>substrate</name>
    </ligand>
</feature>
<dbReference type="STRING" id="1513793.SAMN06296036_110138"/>
<dbReference type="GO" id="GO:0008836">
    <property type="term" value="F:diaminopimelate decarboxylase activity"/>
    <property type="evidence" value="ECO:0007669"/>
    <property type="project" value="UniProtKB-UniRule"/>
</dbReference>
<comment type="cofactor">
    <cofactor evidence="1 12 13 14">
        <name>pyridoxal 5'-phosphate</name>
        <dbReference type="ChEBI" id="CHEBI:597326"/>
    </cofactor>
</comment>
<dbReference type="RefSeq" id="WP_132320904.1">
    <property type="nucleotide sequence ID" value="NZ_FWZT01000010.1"/>
</dbReference>
<protein>
    <recommendedName>
        <fullName evidence="11 12">Diaminopimelate decarboxylase</fullName>
        <shortName evidence="12">DAP decarboxylase</shortName>
        <shortName evidence="12">DAPDC</shortName>
        <ecNumber evidence="10 12">4.1.1.20</ecNumber>
    </recommendedName>
</protein>
<feature type="binding site" evidence="12">
    <location>
        <position position="239"/>
    </location>
    <ligand>
        <name>pyridoxal 5'-phosphate</name>
        <dbReference type="ChEBI" id="CHEBI:597326"/>
    </ligand>
</feature>
<comment type="similarity">
    <text evidence="9 12">Belongs to the Orn/Lys/Arg decarboxylase class-II family. LysA subfamily.</text>
</comment>
<keyword evidence="3 12" id="KW-0210">Decarboxylase</keyword>
<dbReference type="NCBIfam" id="TIGR01048">
    <property type="entry name" value="lysA"/>
    <property type="match status" value="1"/>
</dbReference>
<dbReference type="GO" id="GO:0030170">
    <property type="term" value="F:pyridoxal phosphate binding"/>
    <property type="evidence" value="ECO:0007669"/>
    <property type="project" value="UniProtKB-UniRule"/>
</dbReference>
<sequence length="420" mass="45848">MDHFIYKNGEAHCENIPLTEIAEAVGTPAYIYSRNTLKRHARRIIEAFSAYPTLACFAVKANSNLSFLREIFDEGFGADLVSHGELQRALKAGVKPHEIVFSGVGKKDYEIRAGIEAGILSFNVESSFELESINRIALDMGKMAPVCLRINPNIDAKTNPKIATGLFSTKFGMSEAEAKTLVTEIQELPGVQLVGIACHIGSQITDLKPLEEAAEKMSSIALEMLGNGHPLEFIDMGGGLGIRYKDEPDPDVEGYASVLIKHVQKTGLKLVIEPGRLLAGNTGILLNKVIGIKKTPQKNFAIVDGAMNDVIRPSLYDSFHDIATVHEGVDKPEVLYDVVGPVCETGDFFGKDRTLPQLHAGDLVFLKSCGAYAATMASNYNSRPRAPEVLVDGDKYYIIKPRETLEDLWRGEEVTIPGGE</sequence>
<dbReference type="GO" id="GO:0009089">
    <property type="term" value="P:lysine biosynthetic process via diaminopimelate"/>
    <property type="evidence" value="ECO:0007669"/>
    <property type="project" value="UniProtKB-UniRule"/>
</dbReference>
<dbReference type="CDD" id="cd06828">
    <property type="entry name" value="PLPDE_III_DapDC"/>
    <property type="match status" value="1"/>
</dbReference>
<evidence type="ECO:0000259" key="15">
    <source>
        <dbReference type="Pfam" id="PF02784"/>
    </source>
</evidence>
<comment type="subunit">
    <text evidence="12">Homodimer.</text>
</comment>
<dbReference type="PRINTS" id="PR01179">
    <property type="entry name" value="ODADCRBXLASE"/>
</dbReference>
<dbReference type="InterPro" id="IPR000183">
    <property type="entry name" value="Orn/DAP/Arg_de-COase"/>
</dbReference>
<evidence type="ECO:0000313" key="17">
    <source>
        <dbReference type="Proteomes" id="UP000192907"/>
    </source>
</evidence>
<evidence type="ECO:0000256" key="11">
    <source>
        <dbReference type="ARBA" id="ARBA00074972"/>
    </source>
</evidence>
<dbReference type="EMBL" id="FWZT01000010">
    <property type="protein sequence ID" value="SMF34188.1"/>
    <property type="molecule type" value="Genomic_DNA"/>
</dbReference>
<comment type="pathway">
    <text evidence="8 12 14">Amino-acid biosynthesis; L-lysine biosynthesis via DAP pathway; L-lysine from DL-2,6-diaminopimelate: step 1/1.</text>
</comment>
<evidence type="ECO:0000256" key="7">
    <source>
        <dbReference type="ARBA" id="ARBA00050464"/>
    </source>
</evidence>
<dbReference type="InterPro" id="IPR009006">
    <property type="entry name" value="Ala_racemase/Decarboxylase_C"/>
</dbReference>
<keyword evidence="4 12" id="KW-0663">Pyridoxal phosphate</keyword>
<feature type="active site" description="Proton donor" evidence="13">
    <location>
        <position position="343"/>
    </location>
</feature>
<dbReference type="Gene3D" id="3.20.20.10">
    <property type="entry name" value="Alanine racemase"/>
    <property type="match status" value="1"/>
</dbReference>
<dbReference type="PRINTS" id="PR01181">
    <property type="entry name" value="DAPDCRBXLASE"/>
</dbReference>
<dbReference type="InterPro" id="IPR022644">
    <property type="entry name" value="De-COase2_N"/>
</dbReference>
<keyword evidence="17" id="KW-1185">Reference proteome</keyword>
<dbReference type="SUPFAM" id="SSF51419">
    <property type="entry name" value="PLP-binding barrel"/>
    <property type="match status" value="1"/>
</dbReference>
<dbReference type="PANTHER" id="PTHR43727">
    <property type="entry name" value="DIAMINOPIMELATE DECARBOXYLASE"/>
    <property type="match status" value="1"/>
</dbReference>
<proteinExistence type="inferred from homology"/>
<dbReference type="HAMAP" id="MF_02120">
    <property type="entry name" value="LysA"/>
    <property type="match status" value="1"/>
</dbReference>
<dbReference type="PANTHER" id="PTHR43727:SF2">
    <property type="entry name" value="GROUP IV DECARBOXYLASE"/>
    <property type="match status" value="1"/>
</dbReference>
<dbReference type="PROSITE" id="PS00879">
    <property type="entry name" value="ODR_DC_2_2"/>
    <property type="match status" value="1"/>
</dbReference>
<evidence type="ECO:0000256" key="10">
    <source>
        <dbReference type="ARBA" id="ARBA00066427"/>
    </source>
</evidence>
<feature type="binding site" evidence="12">
    <location>
        <begin position="273"/>
        <end position="276"/>
    </location>
    <ligand>
        <name>pyridoxal 5'-phosphate</name>
        <dbReference type="ChEBI" id="CHEBI:597326"/>
    </ligand>
</feature>
<gene>
    <name evidence="12" type="primary">lysA</name>
    <name evidence="16" type="ORF">SAMN06296036_110138</name>
</gene>
<evidence type="ECO:0000313" key="16">
    <source>
        <dbReference type="EMBL" id="SMF34188.1"/>
    </source>
</evidence>
<dbReference type="UniPathway" id="UPA00034">
    <property type="reaction ID" value="UER00027"/>
</dbReference>
<evidence type="ECO:0000256" key="8">
    <source>
        <dbReference type="ARBA" id="ARBA00060643"/>
    </source>
</evidence>